<dbReference type="GO" id="GO:0008821">
    <property type="term" value="F:crossover junction DNA endonuclease activity"/>
    <property type="evidence" value="ECO:0007669"/>
    <property type="project" value="UniProtKB-EC"/>
</dbReference>
<evidence type="ECO:0000256" key="14">
    <source>
        <dbReference type="NCBIfam" id="TIGR00648"/>
    </source>
</evidence>
<feature type="binding site" evidence="13">
    <location>
        <position position="87"/>
    </location>
    <ligand>
        <name>Mg(2+)</name>
        <dbReference type="ChEBI" id="CHEBI:18420"/>
    </ligand>
</feature>
<comment type="subcellular location">
    <subcellularLocation>
        <location evidence="1 13">Cytoplasm</location>
    </subcellularLocation>
</comment>
<dbReference type="InterPro" id="IPR004612">
    <property type="entry name" value="Resolv_RecU"/>
</dbReference>
<dbReference type="GO" id="GO:0006310">
    <property type="term" value="P:DNA recombination"/>
    <property type="evidence" value="ECO:0007669"/>
    <property type="project" value="UniProtKB-UniRule"/>
</dbReference>
<dbReference type="NCBIfam" id="NF002581">
    <property type="entry name" value="PRK02234.1-2"/>
    <property type="match status" value="1"/>
</dbReference>
<keyword evidence="2 13" id="KW-0963">Cytoplasm</keyword>
<keyword evidence="4 13" id="KW-0479">Metal-binding</keyword>
<dbReference type="EMBL" id="JAGIYQ010000002">
    <property type="protein sequence ID" value="MBP0724176.1"/>
    <property type="molecule type" value="Genomic_DNA"/>
</dbReference>
<evidence type="ECO:0000256" key="11">
    <source>
        <dbReference type="ARBA" id="ARBA00023447"/>
    </source>
</evidence>
<accession>A0A940NKH4</accession>
<dbReference type="GO" id="GO:0006281">
    <property type="term" value="P:DNA repair"/>
    <property type="evidence" value="ECO:0007669"/>
    <property type="project" value="UniProtKB-UniRule"/>
</dbReference>
<evidence type="ECO:0000313" key="15">
    <source>
        <dbReference type="EMBL" id="MBP0724176.1"/>
    </source>
</evidence>
<feature type="binding site" evidence="13">
    <location>
        <position position="100"/>
    </location>
    <ligand>
        <name>Mg(2+)</name>
        <dbReference type="ChEBI" id="CHEBI:18420"/>
    </ligand>
</feature>
<evidence type="ECO:0000313" key="16">
    <source>
        <dbReference type="Proteomes" id="UP000682134"/>
    </source>
</evidence>
<comment type="cofactor">
    <cofactor evidence="13">
        <name>Mg(2+)</name>
        <dbReference type="ChEBI" id="CHEBI:18420"/>
    </cofactor>
    <text evidence="13">Binds 1 Mg(2+) ion per subunit.</text>
</comment>
<evidence type="ECO:0000256" key="4">
    <source>
        <dbReference type="ARBA" id="ARBA00022723"/>
    </source>
</evidence>
<organism evidence="15 16">
    <name type="scientific">Gottfriedia endophytica</name>
    <dbReference type="NCBI Taxonomy" id="2820819"/>
    <lineage>
        <taxon>Bacteria</taxon>
        <taxon>Bacillati</taxon>
        <taxon>Bacillota</taxon>
        <taxon>Bacilli</taxon>
        <taxon>Bacillales</taxon>
        <taxon>Bacillaceae</taxon>
        <taxon>Gottfriedia</taxon>
    </lineage>
</organism>
<dbReference type="Gene3D" id="3.40.1350.10">
    <property type="match status" value="1"/>
</dbReference>
<keyword evidence="8 13" id="KW-0460">Magnesium</keyword>
<comment type="similarity">
    <text evidence="11 13">Belongs to the RecU family.</text>
</comment>
<protein>
    <recommendedName>
        <fullName evidence="12 13">Holliday junction resolvase RecU</fullName>
        <ecNumber evidence="13 14">3.1.21.10</ecNumber>
    </recommendedName>
    <alternativeName>
        <fullName evidence="13">Recombination protein U homolog</fullName>
    </alternativeName>
</protein>
<evidence type="ECO:0000256" key="13">
    <source>
        <dbReference type="HAMAP-Rule" id="MF_00130"/>
    </source>
</evidence>
<dbReference type="InterPro" id="IPR011856">
    <property type="entry name" value="tRNA_endonuc-like_dom_sf"/>
</dbReference>
<dbReference type="GO" id="GO:0003676">
    <property type="term" value="F:nucleic acid binding"/>
    <property type="evidence" value="ECO:0007669"/>
    <property type="project" value="InterPro"/>
</dbReference>
<evidence type="ECO:0000256" key="8">
    <source>
        <dbReference type="ARBA" id="ARBA00022842"/>
    </source>
</evidence>
<dbReference type="Proteomes" id="UP000682134">
    <property type="component" value="Unassembled WGS sequence"/>
</dbReference>
<dbReference type="HAMAP" id="MF_00130">
    <property type="entry name" value="RecU"/>
    <property type="match status" value="1"/>
</dbReference>
<feature type="binding site" evidence="13">
    <location>
        <position position="85"/>
    </location>
    <ligand>
        <name>Mg(2+)</name>
        <dbReference type="ChEBI" id="CHEBI:18420"/>
    </ligand>
</feature>
<evidence type="ECO:0000256" key="2">
    <source>
        <dbReference type="ARBA" id="ARBA00022490"/>
    </source>
</evidence>
<dbReference type="InterPro" id="IPR011335">
    <property type="entry name" value="Restrct_endonuc-II-like"/>
</dbReference>
<feature type="binding site" evidence="13">
    <location>
        <position position="119"/>
    </location>
    <ligand>
        <name>Mg(2+)</name>
        <dbReference type="ChEBI" id="CHEBI:18420"/>
    </ligand>
</feature>
<dbReference type="GO" id="GO:0005737">
    <property type="term" value="C:cytoplasm"/>
    <property type="evidence" value="ECO:0007669"/>
    <property type="project" value="UniProtKB-SubCell"/>
</dbReference>
<dbReference type="GO" id="GO:0000287">
    <property type="term" value="F:magnesium ion binding"/>
    <property type="evidence" value="ECO:0007669"/>
    <property type="project" value="UniProtKB-UniRule"/>
</dbReference>
<comment type="function">
    <text evidence="13">Endonuclease that resolves Holliday junction intermediates in genetic recombination. Cleaves mobile four-strand junctions by introducing symmetrical nicks in paired strands. Promotes annealing of linear ssDNA with homologous dsDNA. Required for DNA repair, homologous recombination and chromosome segregation.</text>
</comment>
<keyword evidence="9 13" id="KW-0233">DNA recombination</keyword>
<proteinExistence type="inferred from homology"/>
<keyword evidence="6 13" id="KW-0227">DNA damage</keyword>
<dbReference type="PIRSF" id="PIRSF037785">
    <property type="entry name" value="RecU"/>
    <property type="match status" value="1"/>
</dbReference>
<evidence type="ECO:0000256" key="6">
    <source>
        <dbReference type="ARBA" id="ARBA00022763"/>
    </source>
</evidence>
<dbReference type="NCBIfam" id="NF002584">
    <property type="entry name" value="PRK02234.1-5"/>
    <property type="match status" value="1"/>
</dbReference>
<comment type="catalytic activity">
    <reaction evidence="13">
        <text>Endonucleolytic cleavage at a junction such as a reciprocal single-stranded crossover between two homologous DNA duplexes (Holliday junction).</text>
        <dbReference type="EC" id="3.1.21.10"/>
    </reaction>
</comment>
<dbReference type="CDD" id="cd22354">
    <property type="entry name" value="RecU-like"/>
    <property type="match status" value="1"/>
</dbReference>
<dbReference type="SUPFAM" id="SSF52980">
    <property type="entry name" value="Restriction endonuclease-like"/>
    <property type="match status" value="1"/>
</dbReference>
<reference evidence="15" key="1">
    <citation type="submission" date="2021-04" db="EMBL/GenBank/DDBJ databases">
        <title>Genome seq and assembly of Bacillus sp.</title>
        <authorList>
            <person name="Chhetri G."/>
        </authorList>
    </citation>
    <scope>NUCLEOTIDE SEQUENCE</scope>
    <source>
        <strain evidence="15">RG28</strain>
    </source>
</reference>
<evidence type="ECO:0000256" key="10">
    <source>
        <dbReference type="ARBA" id="ARBA00023204"/>
    </source>
</evidence>
<dbReference type="GO" id="GO:0007059">
    <property type="term" value="P:chromosome segregation"/>
    <property type="evidence" value="ECO:0007669"/>
    <property type="project" value="UniProtKB-UniRule"/>
</dbReference>
<keyword evidence="16" id="KW-1185">Reference proteome</keyword>
<evidence type="ECO:0000256" key="5">
    <source>
        <dbReference type="ARBA" id="ARBA00022759"/>
    </source>
</evidence>
<evidence type="ECO:0000256" key="3">
    <source>
        <dbReference type="ARBA" id="ARBA00022722"/>
    </source>
</evidence>
<dbReference type="RefSeq" id="WP_209402450.1">
    <property type="nucleotide sequence ID" value="NZ_JAGIYQ010000002.1"/>
</dbReference>
<dbReference type="Pfam" id="PF03838">
    <property type="entry name" value="RecU"/>
    <property type="match status" value="1"/>
</dbReference>
<evidence type="ECO:0000256" key="1">
    <source>
        <dbReference type="ARBA" id="ARBA00004496"/>
    </source>
</evidence>
<gene>
    <name evidence="13 15" type="primary">recU</name>
    <name evidence="15" type="ORF">J5Y03_03140</name>
</gene>
<sequence>MTVLYPNRKRSNFNHVNEDKSKIGNTYSNRGMSLEDDLNLTNLYYLSNGIANIHKKPTPIQIVKVDYPKRSAAVIREAYFKQPSTTDYNGIYKEKYIDFEAKETNNKSSFPLQNFHSHQIKHMQSVIKHGGIAFVILKFSMYNEIYFLKASDILAFWDRQENGGKKSISKAEVEQVGILIKTSYPDFVPYLKCIDELYQL</sequence>
<keyword evidence="7 13" id="KW-0378">Hydrolase</keyword>
<dbReference type="NCBIfam" id="TIGR00648">
    <property type="entry name" value="recU"/>
    <property type="match status" value="1"/>
</dbReference>
<dbReference type="AlphaFoldDB" id="A0A940NKH4"/>
<keyword evidence="5 13" id="KW-0255">Endonuclease</keyword>
<keyword evidence="3 13" id="KW-0540">Nuclease</keyword>
<comment type="caution">
    <text evidence="15">The sequence shown here is derived from an EMBL/GenBank/DDBJ whole genome shotgun (WGS) entry which is preliminary data.</text>
</comment>
<keyword evidence="10 13" id="KW-0234">DNA repair</keyword>
<dbReference type="EC" id="3.1.21.10" evidence="13 14"/>
<evidence type="ECO:0000256" key="7">
    <source>
        <dbReference type="ARBA" id="ARBA00022801"/>
    </source>
</evidence>
<feature type="site" description="Transition state stabilizer" evidence="13">
    <location>
        <position position="102"/>
    </location>
</feature>
<name>A0A940NKH4_9BACI</name>
<evidence type="ECO:0000256" key="9">
    <source>
        <dbReference type="ARBA" id="ARBA00023172"/>
    </source>
</evidence>
<evidence type="ECO:0000256" key="12">
    <source>
        <dbReference type="ARBA" id="ARBA00029523"/>
    </source>
</evidence>